<feature type="compositionally biased region" description="Basic and acidic residues" evidence="1">
    <location>
        <begin position="120"/>
        <end position="130"/>
    </location>
</feature>
<evidence type="ECO:0000256" key="1">
    <source>
        <dbReference type="SAM" id="MobiDB-lite"/>
    </source>
</evidence>
<evidence type="ECO:0000313" key="2">
    <source>
        <dbReference type="EMBL" id="TFK27640.1"/>
    </source>
</evidence>
<organism evidence="2 3">
    <name type="scientific">Coprinopsis marcescibilis</name>
    <name type="common">Agaric fungus</name>
    <name type="synonym">Psathyrella marcescibilis</name>
    <dbReference type="NCBI Taxonomy" id="230819"/>
    <lineage>
        <taxon>Eukaryota</taxon>
        <taxon>Fungi</taxon>
        <taxon>Dikarya</taxon>
        <taxon>Basidiomycota</taxon>
        <taxon>Agaricomycotina</taxon>
        <taxon>Agaricomycetes</taxon>
        <taxon>Agaricomycetidae</taxon>
        <taxon>Agaricales</taxon>
        <taxon>Agaricineae</taxon>
        <taxon>Psathyrellaceae</taxon>
        <taxon>Coprinopsis</taxon>
    </lineage>
</organism>
<proteinExistence type="predicted"/>
<sequence length="261" mass="29602">MSLPPVILTDDADDVLWQRVALRRVLMGLYFSIRFSRTWKLVVACPKRPPLPHILWAHSWLCAPNMHAIASNSRLIPQRRKARKVKFSMKWVTLLTPSDTHKAALTPGSVCDTRMNSQSRTRDFPKGNGEKETEMVTTHWSHWQRFQTTSANNRRPSATRNLAWVAALRSERRRRKAGLGFENVAVSVGALRLPFLDMSQDYASWPDRTSWGLKGGPPQNSGLTKGITSSYRQSFSTTVAESPRPRISSDSLPWLELPVLI</sequence>
<accession>A0A5C3L4H3</accession>
<reference evidence="2 3" key="1">
    <citation type="journal article" date="2019" name="Nat. Ecol. Evol.">
        <title>Megaphylogeny resolves global patterns of mushroom evolution.</title>
        <authorList>
            <person name="Varga T."/>
            <person name="Krizsan K."/>
            <person name="Foldi C."/>
            <person name="Dima B."/>
            <person name="Sanchez-Garcia M."/>
            <person name="Sanchez-Ramirez S."/>
            <person name="Szollosi G.J."/>
            <person name="Szarkandi J.G."/>
            <person name="Papp V."/>
            <person name="Albert L."/>
            <person name="Andreopoulos W."/>
            <person name="Angelini C."/>
            <person name="Antonin V."/>
            <person name="Barry K.W."/>
            <person name="Bougher N.L."/>
            <person name="Buchanan P."/>
            <person name="Buyck B."/>
            <person name="Bense V."/>
            <person name="Catcheside P."/>
            <person name="Chovatia M."/>
            <person name="Cooper J."/>
            <person name="Damon W."/>
            <person name="Desjardin D."/>
            <person name="Finy P."/>
            <person name="Geml J."/>
            <person name="Haridas S."/>
            <person name="Hughes K."/>
            <person name="Justo A."/>
            <person name="Karasinski D."/>
            <person name="Kautmanova I."/>
            <person name="Kiss B."/>
            <person name="Kocsube S."/>
            <person name="Kotiranta H."/>
            <person name="LaButti K.M."/>
            <person name="Lechner B.E."/>
            <person name="Liimatainen K."/>
            <person name="Lipzen A."/>
            <person name="Lukacs Z."/>
            <person name="Mihaltcheva S."/>
            <person name="Morgado L.N."/>
            <person name="Niskanen T."/>
            <person name="Noordeloos M.E."/>
            <person name="Ohm R.A."/>
            <person name="Ortiz-Santana B."/>
            <person name="Ovrebo C."/>
            <person name="Racz N."/>
            <person name="Riley R."/>
            <person name="Savchenko A."/>
            <person name="Shiryaev A."/>
            <person name="Soop K."/>
            <person name="Spirin V."/>
            <person name="Szebenyi C."/>
            <person name="Tomsovsky M."/>
            <person name="Tulloss R.E."/>
            <person name="Uehling J."/>
            <person name="Grigoriev I.V."/>
            <person name="Vagvolgyi C."/>
            <person name="Papp T."/>
            <person name="Martin F.M."/>
            <person name="Miettinen O."/>
            <person name="Hibbett D.S."/>
            <person name="Nagy L.G."/>
        </authorList>
    </citation>
    <scope>NUCLEOTIDE SEQUENCE [LARGE SCALE GENOMIC DNA]</scope>
    <source>
        <strain evidence="2 3">CBS 121175</strain>
    </source>
</reference>
<feature type="region of interest" description="Disordered" evidence="1">
    <location>
        <begin position="105"/>
        <end position="130"/>
    </location>
</feature>
<dbReference type="EMBL" id="ML210162">
    <property type="protein sequence ID" value="TFK27640.1"/>
    <property type="molecule type" value="Genomic_DNA"/>
</dbReference>
<gene>
    <name evidence="2" type="ORF">FA15DRAFT_692301</name>
</gene>
<name>A0A5C3L4H3_COPMA</name>
<dbReference type="Proteomes" id="UP000307440">
    <property type="component" value="Unassembled WGS sequence"/>
</dbReference>
<dbReference type="AlphaFoldDB" id="A0A5C3L4H3"/>
<keyword evidence="3" id="KW-1185">Reference proteome</keyword>
<protein>
    <submittedName>
        <fullName evidence="2">Uncharacterized protein</fullName>
    </submittedName>
</protein>
<evidence type="ECO:0000313" key="3">
    <source>
        <dbReference type="Proteomes" id="UP000307440"/>
    </source>
</evidence>